<evidence type="ECO:0008006" key="4">
    <source>
        <dbReference type="Google" id="ProtNLM"/>
    </source>
</evidence>
<dbReference type="EMBL" id="LPWH01000007">
    <property type="protein sequence ID" value="POR04723.1"/>
    <property type="molecule type" value="Genomic_DNA"/>
</dbReference>
<dbReference type="OrthoDB" id="1707704at2"/>
<proteinExistence type="predicted"/>
<name>A0A2S4JYZ1_9SPIO</name>
<dbReference type="Proteomes" id="UP000237350">
    <property type="component" value="Unassembled WGS sequence"/>
</dbReference>
<accession>A0A2S4JYZ1</accession>
<sequence>MRKFAFRLQAILDIRRHQEDQRRLELGAATAECSRITGEIGKRRDLCRRTLTLAEPGARLEDTGYRMAQAAYALRLRREEEILLKELERAEAARQEAALRYQEARRAADVLDRLRERRADVYRREQLREEQNRLDEIVMSRRMGHGSTL</sequence>
<dbReference type="Gene3D" id="1.10.287.1700">
    <property type="match status" value="1"/>
</dbReference>
<protein>
    <recommendedName>
        <fullName evidence="4">Flagellar FliJ protein</fullName>
    </recommendedName>
</protein>
<dbReference type="InterPro" id="IPR053716">
    <property type="entry name" value="Flag_assembly_chemotaxis_eff"/>
</dbReference>
<evidence type="ECO:0000256" key="1">
    <source>
        <dbReference type="SAM" id="Coils"/>
    </source>
</evidence>
<keyword evidence="1" id="KW-0175">Coiled coil</keyword>
<feature type="coiled-coil region" evidence="1">
    <location>
        <begin position="73"/>
        <end position="107"/>
    </location>
</feature>
<dbReference type="AlphaFoldDB" id="A0A2S4JYZ1"/>
<organism evidence="2 3">
    <name type="scientific">Alkalispirochaeta sphaeroplastigenens</name>
    <dbReference type="NCBI Taxonomy" id="1187066"/>
    <lineage>
        <taxon>Bacteria</taxon>
        <taxon>Pseudomonadati</taxon>
        <taxon>Spirochaetota</taxon>
        <taxon>Spirochaetia</taxon>
        <taxon>Spirochaetales</taxon>
        <taxon>Spirochaetaceae</taxon>
        <taxon>Alkalispirochaeta</taxon>
    </lineage>
</organism>
<reference evidence="3" key="1">
    <citation type="submission" date="2015-12" db="EMBL/GenBank/DDBJ databases">
        <authorList>
            <person name="Lodha T.D."/>
            <person name="Chintalapati S."/>
            <person name="Chintalapati V.R."/>
            <person name="Sravanthi T."/>
        </authorList>
    </citation>
    <scope>NUCLEOTIDE SEQUENCE [LARGE SCALE GENOMIC DNA]</scope>
    <source>
        <strain evidence="3">JC133</strain>
    </source>
</reference>
<gene>
    <name evidence="2" type="ORF">AU468_02605</name>
</gene>
<dbReference type="RefSeq" id="WP_103679374.1">
    <property type="nucleotide sequence ID" value="NZ_LPWH01000007.1"/>
</dbReference>
<evidence type="ECO:0000313" key="3">
    <source>
        <dbReference type="Proteomes" id="UP000237350"/>
    </source>
</evidence>
<evidence type="ECO:0000313" key="2">
    <source>
        <dbReference type="EMBL" id="POR04723.1"/>
    </source>
</evidence>
<comment type="caution">
    <text evidence="2">The sequence shown here is derived from an EMBL/GenBank/DDBJ whole genome shotgun (WGS) entry which is preliminary data.</text>
</comment>
<keyword evidence="3" id="KW-1185">Reference proteome</keyword>